<feature type="coiled-coil region" evidence="3">
    <location>
        <begin position="89"/>
        <end position="156"/>
    </location>
</feature>
<comment type="caution">
    <text evidence="5">The sequence shown here is derived from an EMBL/GenBank/DDBJ whole genome shotgun (WGS) entry which is preliminary data.</text>
</comment>
<accession>A0A2G9YVE6</accession>
<comment type="subcellular location">
    <subcellularLocation>
        <location evidence="1">Cell envelope</location>
    </subcellularLocation>
</comment>
<evidence type="ECO:0000256" key="3">
    <source>
        <dbReference type="SAM" id="Coils"/>
    </source>
</evidence>
<dbReference type="EMBL" id="PCRP01000071">
    <property type="protein sequence ID" value="PIP23224.1"/>
    <property type="molecule type" value="Genomic_DNA"/>
</dbReference>
<evidence type="ECO:0000313" key="6">
    <source>
        <dbReference type="Proteomes" id="UP000230273"/>
    </source>
</evidence>
<proteinExistence type="predicted"/>
<dbReference type="Proteomes" id="UP000230273">
    <property type="component" value="Unassembled WGS sequence"/>
</dbReference>
<feature type="coiled-coil region" evidence="3">
    <location>
        <begin position="315"/>
        <end position="375"/>
    </location>
</feature>
<evidence type="ECO:0000256" key="1">
    <source>
        <dbReference type="ARBA" id="ARBA00004196"/>
    </source>
</evidence>
<feature type="non-terminal residue" evidence="5">
    <location>
        <position position="535"/>
    </location>
</feature>
<dbReference type="Gene3D" id="2.40.50.100">
    <property type="match status" value="1"/>
</dbReference>
<protein>
    <recommendedName>
        <fullName evidence="4">CusB-like beta-barrel domain-containing protein</fullName>
    </recommendedName>
</protein>
<dbReference type="AlphaFoldDB" id="A0A2G9YVE6"/>
<dbReference type="SUPFAM" id="SSF111369">
    <property type="entry name" value="HlyD-like secretion proteins"/>
    <property type="match status" value="2"/>
</dbReference>
<evidence type="ECO:0000313" key="5">
    <source>
        <dbReference type="EMBL" id="PIP23224.1"/>
    </source>
</evidence>
<evidence type="ECO:0000256" key="2">
    <source>
        <dbReference type="ARBA" id="ARBA00023054"/>
    </source>
</evidence>
<reference evidence="5 6" key="1">
    <citation type="submission" date="2017-09" db="EMBL/GenBank/DDBJ databases">
        <title>Depth-based differentiation of microbial function through sediment-hosted aquifers and enrichment of novel symbionts in the deep terrestrial subsurface.</title>
        <authorList>
            <person name="Probst A.J."/>
            <person name="Ladd B."/>
            <person name="Jarett J.K."/>
            <person name="Geller-Mcgrath D.E."/>
            <person name="Sieber C.M."/>
            <person name="Emerson J.B."/>
            <person name="Anantharaman K."/>
            <person name="Thomas B.C."/>
            <person name="Malmstrom R."/>
            <person name="Stieglmeier M."/>
            <person name="Klingl A."/>
            <person name="Woyke T."/>
            <person name="Ryan C.M."/>
            <person name="Banfield J.F."/>
        </authorList>
    </citation>
    <scope>NUCLEOTIDE SEQUENCE [LARGE SCALE GENOMIC DNA]</scope>
    <source>
        <strain evidence="5">CG23_combo_of_CG06-09_8_20_14_all_38_19</strain>
    </source>
</reference>
<dbReference type="InterPro" id="IPR058792">
    <property type="entry name" value="Beta-barrel_RND_2"/>
</dbReference>
<dbReference type="Gene3D" id="2.40.30.170">
    <property type="match status" value="1"/>
</dbReference>
<evidence type="ECO:0000259" key="4">
    <source>
        <dbReference type="Pfam" id="PF25954"/>
    </source>
</evidence>
<dbReference type="InterPro" id="IPR050465">
    <property type="entry name" value="UPF0194_transport"/>
</dbReference>
<organism evidence="5 6">
    <name type="scientific">Candidatus Nealsonbacteria bacterium CG23_combo_of_CG06-09_8_20_14_all_38_19</name>
    <dbReference type="NCBI Taxonomy" id="1974721"/>
    <lineage>
        <taxon>Bacteria</taxon>
        <taxon>Candidatus Nealsoniibacteriota</taxon>
    </lineage>
</organism>
<keyword evidence="2 3" id="KW-0175">Coiled coil</keyword>
<sequence>MKLKFILIIVLVVVAIFVVYKSFFVEKESPYDWVTLQRQNIIQKVSATGQVTSAKKIDMQFEIAGKISKLMVDTGDEIKTDDVLAVLETSELEAQVLEAEAARDVARANLDKLLTGVSKEETQVYQTAVDNAQIALDNAKTSLKNYENNLTAVQATAQQNLTSAYEDALNTLDDSYLKLYNAFQAAKTIQLAYFIKGDQESVTVIENKNKIEAAFNQTKIYVDKAKADPKNENIDQALSEVKKSLEDASSALAVIRQTCEAVSYNATVSAADKTSLDTQRTNISTALTNIVNAQQTIVSTKLTNETNINTAQTSVDTAQSSVKTAEGNLKSAKDKLAQITASPQQIDIDLGQAKLDQAEAALVKVRQQLVKASLVSPCDGTITDIKKEEGEQTRTTDSVVLMICKGEFQIEVDIPEVDIGKIKIQNPVEISIDAFPEDTFLGKVIKIDPAETIIQGVVYYKATIGFEGIDPRVKSGMTVDVDIICDSRENVLAVPQRTVFNKNGDKFVRVLEEKNVKEVKVETGIRGSEGEIEIL</sequence>
<gene>
    <name evidence="5" type="ORF">COX36_04565</name>
</gene>
<dbReference type="Pfam" id="PF25954">
    <property type="entry name" value="Beta-barrel_RND_2"/>
    <property type="match status" value="1"/>
</dbReference>
<dbReference type="GO" id="GO:0030313">
    <property type="term" value="C:cell envelope"/>
    <property type="evidence" value="ECO:0007669"/>
    <property type="project" value="UniProtKB-SubCell"/>
</dbReference>
<feature type="domain" description="CusB-like beta-barrel" evidence="4">
    <location>
        <begin position="410"/>
        <end position="450"/>
    </location>
</feature>
<name>A0A2G9YVE6_9BACT</name>
<dbReference type="PANTHER" id="PTHR32347">
    <property type="entry name" value="EFFLUX SYSTEM COMPONENT YKNX-RELATED"/>
    <property type="match status" value="1"/>
</dbReference>